<accession>A0A8J7LYH8</accession>
<reference evidence="1" key="1">
    <citation type="submission" date="2020-12" db="EMBL/GenBank/DDBJ databases">
        <title>Geomonas sp. Red875, isolated from river sediment.</title>
        <authorList>
            <person name="Xu Z."/>
            <person name="Zhang Z."/>
            <person name="Masuda Y."/>
            <person name="Itoh H."/>
            <person name="Senoo K."/>
        </authorList>
    </citation>
    <scope>NUCLEOTIDE SEQUENCE</scope>
    <source>
        <strain evidence="1">Red875</strain>
    </source>
</reference>
<comment type="caution">
    <text evidence="1">The sequence shown here is derived from an EMBL/GenBank/DDBJ whole genome shotgun (WGS) entry which is preliminary data.</text>
</comment>
<dbReference type="RefSeq" id="WP_199383986.1">
    <property type="nucleotide sequence ID" value="NZ_JAEMHM010000007.1"/>
</dbReference>
<gene>
    <name evidence="1" type="ORF">JFN93_10315</name>
</gene>
<name>A0A8J7LYH8_9BACT</name>
<dbReference type="AlphaFoldDB" id="A0A8J7LYH8"/>
<evidence type="ECO:0000313" key="2">
    <source>
        <dbReference type="Proteomes" id="UP000636888"/>
    </source>
</evidence>
<proteinExistence type="predicted"/>
<evidence type="ECO:0000313" key="1">
    <source>
        <dbReference type="EMBL" id="MBJ6725101.1"/>
    </source>
</evidence>
<keyword evidence="2" id="KW-1185">Reference proteome</keyword>
<sequence>MERSIVTSASEKCNAGELSPIDKADLPAINSGTVGVSAKKTPFCCSYQLLF</sequence>
<protein>
    <submittedName>
        <fullName evidence="1">Uncharacterized protein</fullName>
    </submittedName>
</protein>
<organism evidence="1 2">
    <name type="scientific">Geomesophilobacter sediminis</name>
    <dbReference type="NCBI Taxonomy" id="2798584"/>
    <lineage>
        <taxon>Bacteria</taxon>
        <taxon>Pseudomonadati</taxon>
        <taxon>Thermodesulfobacteriota</taxon>
        <taxon>Desulfuromonadia</taxon>
        <taxon>Geobacterales</taxon>
        <taxon>Geobacteraceae</taxon>
        <taxon>Geomesophilobacter</taxon>
    </lineage>
</organism>
<dbReference type="Proteomes" id="UP000636888">
    <property type="component" value="Unassembled WGS sequence"/>
</dbReference>
<dbReference type="EMBL" id="JAEMHM010000007">
    <property type="protein sequence ID" value="MBJ6725101.1"/>
    <property type="molecule type" value="Genomic_DNA"/>
</dbReference>